<accession>A0A9E7L2F6</accession>
<dbReference type="EMBL" id="CP097510">
    <property type="protein sequence ID" value="URE41527.1"/>
    <property type="molecule type" value="Genomic_DNA"/>
</dbReference>
<protein>
    <submittedName>
        <fullName evidence="1">Uncharacterized protein</fullName>
    </submittedName>
</protein>
<dbReference type="Proteomes" id="UP001055439">
    <property type="component" value="Chromosome 8"/>
</dbReference>
<evidence type="ECO:0000313" key="2">
    <source>
        <dbReference type="Proteomes" id="UP001055439"/>
    </source>
</evidence>
<proteinExistence type="predicted"/>
<reference evidence="1" key="1">
    <citation type="submission" date="2022-05" db="EMBL/GenBank/DDBJ databases">
        <title>The Musa troglodytarum L. genome provides insights into the mechanism of non-climacteric behaviour and enrichment of carotenoids.</title>
        <authorList>
            <person name="Wang J."/>
        </authorList>
    </citation>
    <scope>NUCLEOTIDE SEQUENCE</scope>
    <source>
        <tissue evidence="1">Leaf</tissue>
    </source>
</reference>
<sequence>MKYRKIIKGGIRWFHCAPKPDACVLEREGIGSAVVLMCLVKFSWSW</sequence>
<evidence type="ECO:0000313" key="1">
    <source>
        <dbReference type="EMBL" id="URE41527.1"/>
    </source>
</evidence>
<gene>
    <name evidence="1" type="ORF">MUK42_13863</name>
</gene>
<name>A0A9E7L2F6_9LILI</name>
<dbReference type="OrthoDB" id="1923159at2759"/>
<keyword evidence="2" id="KW-1185">Reference proteome</keyword>
<organism evidence="1 2">
    <name type="scientific">Musa troglodytarum</name>
    <name type="common">fe'i banana</name>
    <dbReference type="NCBI Taxonomy" id="320322"/>
    <lineage>
        <taxon>Eukaryota</taxon>
        <taxon>Viridiplantae</taxon>
        <taxon>Streptophyta</taxon>
        <taxon>Embryophyta</taxon>
        <taxon>Tracheophyta</taxon>
        <taxon>Spermatophyta</taxon>
        <taxon>Magnoliopsida</taxon>
        <taxon>Liliopsida</taxon>
        <taxon>Zingiberales</taxon>
        <taxon>Musaceae</taxon>
        <taxon>Musa</taxon>
    </lineage>
</organism>
<dbReference type="AlphaFoldDB" id="A0A9E7L2F6"/>